<dbReference type="InterPro" id="IPR052614">
    <property type="entry name" value="CFAP65"/>
</dbReference>
<dbReference type="PANTHER" id="PTHR46127">
    <property type="entry name" value="CILIA- AND FLAGELLA-ASSOCIATED PROTEIN 65"/>
    <property type="match status" value="1"/>
</dbReference>
<feature type="domain" description="CFAP65 fourth Ig-like" evidence="9">
    <location>
        <begin position="333"/>
        <end position="424"/>
    </location>
</feature>
<reference evidence="12 13" key="1">
    <citation type="journal article" date="2019" name="Sci. Rep.">
        <title>Comparative genomics of chytrid fungi reveal insights into the obligate biotrophic and pathogenic lifestyle of Synchytrium endobioticum.</title>
        <authorList>
            <person name="van de Vossenberg B.T.L.H."/>
            <person name="Warris S."/>
            <person name="Nguyen H.D.T."/>
            <person name="van Gent-Pelzer M.P.E."/>
            <person name="Joly D.L."/>
            <person name="van de Geest H.C."/>
            <person name="Bonants P.J.M."/>
            <person name="Smith D.S."/>
            <person name="Levesque C.A."/>
            <person name="van der Lee T.A.J."/>
        </authorList>
    </citation>
    <scope>NUCLEOTIDE SEQUENCE [LARGE SCALE GENOMIC DNA]</scope>
    <source>
        <strain evidence="12 13">JEL517</strain>
    </source>
</reference>
<dbReference type="InterPro" id="IPR008962">
    <property type="entry name" value="PapD-like_sf"/>
</dbReference>
<dbReference type="PANTHER" id="PTHR46127:SF1">
    <property type="entry name" value="CILIA- AND FLAGELLA-ASSOCIATED PROTEIN 65"/>
    <property type="match status" value="1"/>
</dbReference>
<dbReference type="RefSeq" id="XP_031022387.1">
    <property type="nucleotide sequence ID" value="XM_031171643.1"/>
</dbReference>
<feature type="domain" description="CFAP65-like ninth Ig-like" evidence="10">
    <location>
        <begin position="972"/>
        <end position="1124"/>
    </location>
</feature>
<accession>A0A507BMF3</accession>
<dbReference type="InterPro" id="IPR056344">
    <property type="entry name" value="Ig_CFAP65-like_9th"/>
</dbReference>
<feature type="domain" description="CFAP65 tenth Ig-like" evidence="8">
    <location>
        <begin position="1146"/>
        <end position="1260"/>
    </location>
</feature>
<evidence type="ECO:0000313" key="12">
    <source>
        <dbReference type="EMBL" id="TPX30807.1"/>
    </source>
</evidence>
<dbReference type="InterPro" id="IPR058536">
    <property type="entry name" value="Ig_CFAP65_4th"/>
</dbReference>
<feature type="domain" description="CFAP65 seventh Ig-like" evidence="11">
    <location>
        <begin position="747"/>
        <end position="823"/>
    </location>
</feature>
<evidence type="ECO:0000313" key="13">
    <source>
        <dbReference type="Proteomes" id="UP000319731"/>
    </source>
</evidence>
<dbReference type="Pfam" id="PF24291">
    <property type="entry name" value="Ig_CFAP65"/>
    <property type="match status" value="1"/>
</dbReference>
<keyword evidence="5" id="KW-0969">Cilium</keyword>
<dbReference type="Proteomes" id="UP000319731">
    <property type="component" value="Unassembled WGS sequence"/>
</dbReference>
<evidence type="ECO:0000256" key="6">
    <source>
        <dbReference type="ARBA" id="ARBA00023273"/>
    </source>
</evidence>
<dbReference type="GeneID" id="42006940"/>
<dbReference type="InterPro" id="IPR013783">
    <property type="entry name" value="Ig-like_fold"/>
</dbReference>
<keyword evidence="3" id="KW-0963">Cytoplasm</keyword>
<name>A0A507BMF3_9FUNG</name>
<proteinExistence type="predicted"/>
<dbReference type="Pfam" id="PF22544">
    <property type="entry name" value="HYDIN_VesB_CFA65-like_Ig"/>
    <property type="match status" value="1"/>
</dbReference>
<dbReference type="EMBL" id="QEAO01000056">
    <property type="protein sequence ID" value="TPX30807.1"/>
    <property type="molecule type" value="Genomic_DNA"/>
</dbReference>
<evidence type="ECO:0000259" key="8">
    <source>
        <dbReference type="Pfam" id="PF24291"/>
    </source>
</evidence>
<evidence type="ECO:0000259" key="11">
    <source>
        <dbReference type="Pfam" id="PF25249"/>
    </source>
</evidence>
<evidence type="ECO:0000259" key="7">
    <source>
        <dbReference type="Pfam" id="PF22544"/>
    </source>
</evidence>
<evidence type="ECO:0000256" key="3">
    <source>
        <dbReference type="ARBA" id="ARBA00022490"/>
    </source>
</evidence>
<evidence type="ECO:0000259" key="10">
    <source>
        <dbReference type="Pfam" id="PF24816"/>
    </source>
</evidence>
<evidence type="ECO:0000259" key="9">
    <source>
        <dbReference type="Pfam" id="PF24507"/>
    </source>
</evidence>
<keyword evidence="13" id="KW-1185">Reference proteome</keyword>
<evidence type="ECO:0000256" key="5">
    <source>
        <dbReference type="ARBA" id="ARBA00023069"/>
    </source>
</evidence>
<comment type="caution">
    <text evidence="12">The sequence shown here is derived from an EMBL/GenBank/DDBJ whole genome shotgun (WGS) entry which is preliminary data.</text>
</comment>
<dbReference type="SUPFAM" id="SSF49354">
    <property type="entry name" value="PapD-like"/>
    <property type="match status" value="1"/>
</dbReference>
<evidence type="ECO:0008006" key="14">
    <source>
        <dbReference type="Google" id="ProtNLM"/>
    </source>
</evidence>
<dbReference type="InterPro" id="IPR053879">
    <property type="entry name" value="HYDIN_VesB_CFA65-like_Ig"/>
</dbReference>
<evidence type="ECO:0000256" key="4">
    <source>
        <dbReference type="ARBA" id="ARBA00022846"/>
    </source>
</evidence>
<dbReference type="STRING" id="1806994.A0A507BMF3"/>
<dbReference type="Gene3D" id="2.60.40.10">
    <property type="entry name" value="Immunoglobulins"/>
    <property type="match status" value="9"/>
</dbReference>
<gene>
    <name evidence="12" type="ORF">SmJEL517_g05717</name>
</gene>
<organism evidence="12 13">
    <name type="scientific">Synchytrium microbalum</name>
    <dbReference type="NCBI Taxonomy" id="1806994"/>
    <lineage>
        <taxon>Eukaryota</taxon>
        <taxon>Fungi</taxon>
        <taxon>Fungi incertae sedis</taxon>
        <taxon>Chytridiomycota</taxon>
        <taxon>Chytridiomycota incertae sedis</taxon>
        <taxon>Chytridiomycetes</taxon>
        <taxon>Synchytriales</taxon>
        <taxon>Synchytriaceae</taxon>
        <taxon>Synchytrium</taxon>
    </lineage>
</organism>
<dbReference type="Pfam" id="PF24507">
    <property type="entry name" value="Ig_CFAP65_4th"/>
    <property type="match status" value="1"/>
</dbReference>
<sequence length="1604" mass="177593">MPMVSGDAPMSPGRLSPTKTSFFTPLPIIGQQKATNRASRQKLLGVDCVDAVMFDQWQPGKDYVKTLVGTAFTVDFSKMTTLSTGTTWSIPVTFSPLKHERHHDTLEFSTPYGPFTVDLAGNLPQHKLVFTEKLDFGYSPVRATSMKSIQLSNLGPLPSYFVWNEGVNSPFTVLSPKNGTLAPGESVNVVVQFCPQDASVCESNLVCCFGDRDRWDEERVTRQLRATGVGKYSYVRFRHNVKKVEFGDALVPASFTVTPKEIGSSPSAFSVYPSQGVIGPRSSAKLKLIFAPNIVFPISAESFNIDIPSGTSLQLTCTGEAVASKVALSTTALSFGEVPSAYTVSKSVMLKNLSSERVAYQFTLDGTGVFKADKTLGTLEPRRSATITFTFSANEPFNYYRRIYCLLEHHDALTLDLLATCFTDQVKPICITAQHLDAFHRRISNGLWMYHPDELQEMLQLEVIQFTRNHLSYVVIPRDLDFGIHSDAPCEGSEMLSEFYNETLLGARLAGVSESSVNFGSSFAKGFVTQKTIRVSNNTKGQVAGLWSVPSSGFTIEPKTFDLKAQDIADFKVFFDPGQSRNELFTGELEAFMTFAGAKTVDERTLTPSWCLKVAVTGNSLTTDAPPGAIDVSQPTLQFPGSHVERSLYSTIKVFNPSAQPVKFAVEDIGSAAVTSSLGSVLSVRPRHCTLNSLEHRLIVARFVPADPLPYSHQLQCLVNDKPVENQVLQLGGTGHFAKVSLSTGTSLSFRPTLLGTTAVQQITIQNLSQISVDFKWLQPTDVCTFFSVEPAFGLLVPNGSQVLKCTFNPTAVRGYNVTLACQFGHHLSEQPPWPDHPQNFVNTLTLDVKGQGSIGKVVAEPKLIDFGPVLLGQAAEREVRIFNPTECDILFDLNVVRVGGGSDDAKFDVTTSSDMLYARAYSTIRIRVEPSKCVESKFRVLYQVRGFSKKNKPEAAKLLKLFDVNVQGVRPVTQVMDVRSSDMSKSALWRMFSIEQFNTGVETGLSDSQEEESDDSQVVFDFGAASFESVPTVVSMRMVNPGVVPVHWAFDLPNHMDVQPETWIEVADQTEEEAQQTFVVDHELFEISPRNGTLAPNEEIIVHFAYYHRERGSHHLPCIFRLSSNGNTSGQTLIVTVTGNTVDPVQKYAHLTSSTFHLRSVAVNSMRPPVQIFEIPNFGLVSWQYEISEAVFKQIREQNHGFEVLSCLQPKGCVNPGDSAWIPFIFRPAETKTYLIEIPIKIDDGATRMVTFQGRGIAQYTQSEDFKRVSRTEHGDKIPTTRSIEFENQLAVLSVDRVNFGHAPLGALLRQVAVIQSQPGQRLPLRFLWQIPPMSGLESLAVTPMTGILEPGQSVVCKMVMTLDQQPRILDIDLVCLLFHDQDRMSAEAISQTSIDRTSFIGNREFAMKGSRVDLRTIKYRPLPPINSSNVDPDSYDEPLSDERNRGLISTPVCKMYLGLAVHSHCAEEFKSLYTGFEECFFEPIQARPTNLTKAPSSSTKTVFTSMVDQMMDDIMQELDSEGLAESLVHEPDPPYFAQLTSVPSNGVYSGDSKELSEEEREGVEKVLRSTKFQTMAEKVFENTIFNLLLEADAGEFDVTVCR</sequence>
<evidence type="ECO:0000256" key="2">
    <source>
        <dbReference type="ARBA" id="ARBA00004496"/>
    </source>
</evidence>
<protein>
    <recommendedName>
        <fullName evidence="14">Abnormal spindle-like microcephaly-associated protein ASH domain-containing protein</fullName>
    </recommendedName>
</protein>
<feature type="domain" description="HYDIN/VesB/CFA65-like Ig-like" evidence="7">
    <location>
        <begin position="127"/>
        <end position="207"/>
    </location>
</feature>
<dbReference type="Pfam" id="PF24816">
    <property type="entry name" value="Ig_CFAP65__9th"/>
    <property type="match status" value="1"/>
</dbReference>
<dbReference type="InterPro" id="IPR056305">
    <property type="entry name" value="Ig_CFAP65_10th"/>
</dbReference>
<dbReference type="OrthoDB" id="415597at2759"/>
<dbReference type="GO" id="GO:0005737">
    <property type="term" value="C:cytoplasm"/>
    <property type="evidence" value="ECO:0007669"/>
    <property type="project" value="UniProtKB-SubCell"/>
</dbReference>
<comment type="subcellular location">
    <subcellularLocation>
        <location evidence="1">Cell projection</location>
        <location evidence="1">Cilium</location>
        <location evidence="1">Flagellum</location>
    </subcellularLocation>
    <subcellularLocation>
        <location evidence="2">Cytoplasm</location>
    </subcellularLocation>
</comment>
<evidence type="ECO:0000256" key="1">
    <source>
        <dbReference type="ARBA" id="ARBA00004230"/>
    </source>
</evidence>
<keyword evidence="6" id="KW-0966">Cell projection</keyword>
<keyword evidence="4" id="KW-0282">Flagellum</keyword>
<dbReference type="GO" id="GO:0031514">
    <property type="term" value="C:motile cilium"/>
    <property type="evidence" value="ECO:0007669"/>
    <property type="project" value="UniProtKB-SubCell"/>
</dbReference>
<dbReference type="Pfam" id="PF25249">
    <property type="entry name" value="Ig_CFAP65_7th"/>
    <property type="match status" value="1"/>
</dbReference>
<dbReference type="InterPro" id="IPR057470">
    <property type="entry name" value="Ig_CFAP65_7th"/>
</dbReference>